<reference evidence="10" key="1">
    <citation type="journal article" date="2019" name="Int. J. Syst. Evol. Microbiol.">
        <title>The Global Catalogue of Microorganisms (GCM) 10K type strain sequencing project: providing services to taxonomists for standard genome sequencing and annotation.</title>
        <authorList>
            <consortium name="The Broad Institute Genomics Platform"/>
            <consortium name="The Broad Institute Genome Sequencing Center for Infectious Disease"/>
            <person name="Wu L."/>
            <person name="Ma J."/>
        </authorList>
    </citation>
    <scope>NUCLEOTIDE SEQUENCE [LARGE SCALE GENOMIC DNA]</scope>
    <source>
        <strain evidence="10">JCM 15313</strain>
    </source>
</reference>
<feature type="transmembrane region" description="Helical" evidence="7">
    <location>
        <begin position="120"/>
        <end position="145"/>
    </location>
</feature>
<evidence type="ECO:0000256" key="7">
    <source>
        <dbReference type="SAM" id="Phobius"/>
    </source>
</evidence>
<dbReference type="Gene3D" id="1.20.1540.10">
    <property type="entry name" value="Rhomboid-like"/>
    <property type="match status" value="1"/>
</dbReference>
<accession>A0ABP5F1E1</accession>
<feature type="transmembrane region" description="Helical" evidence="7">
    <location>
        <begin position="182"/>
        <end position="201"/>
    </location>
</feature>
<evidence type="ECO:0000259" key="8">
    <source>
        <dbReference type="Pfam" id="PF01694"/>
    </source>
</evidence>
<dbReference type="CDD" id="cd19756">
    <property type="entry name" value="Bbox2"/>
    <property type="match status" value="1"/>
</dbReference>
<evidence type="ECO:0000256" key="2">
    <source>
        <dbReference type="ARBA" id="ARBA00009045"/>
    </source>
</evidence>
<evidence type="ECO:0000256" key="5">
    <source>
        <dbReference type="ARBA" id="ARBA00022989"/>
    </source>
</evidence>
<proteinExistence type="inferred from homology"/>
<dbReference type="PANTHER" id="PTHR43731">
    <property type="entry name" value="RHOMBOID PROTEASE"/>
    <property type="match status" value="1"/>
</dbReference>
<comment type="subcellular location">
    <subcellularLocation>
        <location evidence="1">Membrane</location>
        <topology evidence="1">Multi-pass membrane protein</topology>
    </subcellularLocation>
</comment>
<evidence type="ECO:0000256" key="3">
    <source>
        <dbReference type="ARBA" id="ARBA00022692"/>
    </source>
</evidence>
<dbReference type="Pfam" id="PF01694">
    <property type="entry name" value="Rhomboid"/>
    <property type="match status" value="1"/>
</dbReference>
<keyword evidence="10" id="KW-1185">Reference proteome</keyword>
<sequence length="291" mass="30844">MSLPPTPRSGSGPGENTVPTCFRHPDRETYVRCTRCERPICPDCMRDAAVGFHCVQCVAEGQKSVRQARTAFGGKVVQGPYVTWALLALIVVAFVAQTANPQLTVDFGMHGGAVMARGEWYRLITAAFLHGGTMHLLFNGFALYLIGQQLESWLGHVRYLSLWLLSAIGGSVLTLLVEPTQLAVGASGAIFGLFGAVFVIGRRLGLDTRAIVVLLAVNLLITFLVPNISWTGHIGGLVTGLALAAVYAYLPRGSGEQGLGKHRTAVHAVATGACALVLAALAYGGTVFWVG</sequence>
<feature type="transmembrane region" description="Helical" evidence="7">
    <location>
        <begin position="157"/>
        <end position="176"/>
    </location>
</feature>
<evidence type="ECO:0000256" key="6">
    <source>
        <dbReference type="ARBA" id="ARBA00023136"/>
    </source>
</evidence>
<evidence type="ECO:0000256" key="4">
    <source>
        <dbReference type="ARBA" id="ARBA00022801"/>
    </source>
</evidence>
<feature type="transmembrane region" description="Helical" evidence="7">
    <location>
        <begin position="210"/>
        <end position="228"/>
    </location>
</feature>
<dbReference type="SUPFAM" id="SSF144091">
    <property type="entry name" value="Rhomboid-like"/>
    <property type="match status" value="1"/>
</dbReference>
<keyword evidence="9" id="KW-0645">Protease</keyword>
<comment type="similarity">
    <text evidence="2">Belongs to the peptidase S54 family.</text>
</comment>
<keyword evidence="6 7" id="KW-0472">Membrane</keyword>
<dbReference type="InterPro" id="IPR022764">
    <property type="entry name" value="Peptidase_S54_rhomboid_dom"/>
</dbReference>
<evidence type="ECO:0000313" key="10">
    <source>
        <dbReference type="Proteomes" id="UP001501585"/>
    </source>
</evidence>
<dbReference type="RefSeq" id="WP_344164668.1">
    <property type="nucleotide sequence ID" value="NZ_BAAAPC010000020.1"/>
</dbReference>
<dbReference type="InterPro" id="IPR050925">
    <property type="entry name" value="Rhomboid_protease_S54"/>
</dbReference>
<dbReference type="PANTHER" id="PTHR43731:SF14">
    <property type="entry name" value="PRESENILIN-ASSOCIATED RHOMBOID-LIKE PROTEIN, MITOCHONDRIAL"/>
    <property type="match status" value="1"/>
</dbReference>
<name>A0ABP5F1E1_9ACTN</name>
<keyword evidence="4" id="KW-0378">Hydrolase</keyword>
<evidence type="ECO:0000256" key="1">
    <source>
        <dbReference type="ARBA" id="ARBA00004141"/>
    </source>
</evidence>
<dbReference type="Proteomes" id="UP001501585">
    <property type="component" value="Unassembled WGS sequence"/>
</dbReference>
<gene>
    <name evidence="9" type="ORF">GCM10009799_42260</name>
</gene>
<dbReference type="GO" id="GO:0008233">
    <property type="term" value="F:peptidase activity"/>
    <property type="evidence" value="ECO:0007669"/>
    <property type="project" value="UniProtKB-KW"/>
</dbReference>
<keyword evidence="3 7" id="KW-0812">Transmembrane</keyword>
<dbReference type="GO" id="GO:0006508">
    <property type="term" value="P:proteolysis"/>
    <property type="evidence" value="ECO:0007669"/>
    <property type="project" value="UniProtKB-KW"/>
</dbReference>
<feature type="transmembrane region" description="Helical" evidence="7">
    <location>
        <begin position="234"/>
        <end position="252"/>
    </location>
</feature>
<dbReference type="InterPro" id="IPR035952">
    <property type="entry name" value="Rhomboid-like_sf"/>
</dbReference>
<dbReference type="EMBL" id="BAAAPC010000020">
    <property type="protein sequence ID" value="GAA2009798.1"/>
    <property type="molecule type" value="Genomic_DNA"/>
</dbReference>
<feature type="transmembrane region" description="Helical" evidence="7">
    <location>
        <begin position="264"/>
        <end position="290"/>
    </location>
</feature>
<organism evidence="9 10">
    <name type="scientific">Nocardiopsis rhodophaea</name>
    <dbReference type="NCBI Taxonomy" id="280238"/>
    <lineage>
        <taxon>Bacteria</taxon>
        <taxon>Bacillati</taxon>
        <taxon>Actinomycetota</taxon>
        <taxon>Actinomycetes</taxon>
        <taxon>Streptosporangiales</taxon>
        <taxon>Nocardiopsidaceae</taxon>
        <taxon>Nocardiopsis</taxon>
    </lineage>
</organism>
<comment type="caution">
    <text evidence="9">The sequence shown here is derived from an EMBL/GenBank/DDBJ whole genome shotgun (WGS) entry which is preliminary data.</text>
</comment>
<protein>
    <submittedName>
        <fullName evidence="9">Rhomboid family intramembrane serine protease</fullName>
    </submittedName>
</protein>
<feature type="domain" description="Peptidase S54 rhomboid" evidence="8">
    <location>
        <begin position="118"/>
        <end position="248"/>
    </location>
</feature>
<feature type="transmembrane region" description="Helical" evidence="7">
    <location>
        <begin position="81"/>
        <end position="100"/>
    </location>
</feature>
<evidence type="ECO:0000313" key="9">
    <source>
        <dbReference type="EMBL" id="GAA2009798.1"/>
    </source>
</evidence>
<keyword evidence="5 7" id="KW-1133">Transmembrane helix</keyword>